<sequence length="139" mass="14815">MSARGGARPGARDLILLTGLRTFGHHGVGEAERATGQVFVVDAVLEVDTRPAALTDDVSETVNWHLLAERIDKLVSGSSFRLVETLAASIADECLADALVAAVEVTVRKPHAPIPLAFDEVAVRIRREREPLPGTGEGQ</sequence>
<dbReference type="AlphaFoldDB" id="A0A101P438"/>
<name>A0A101P438_9ACTN</name>
<dbReference type="Pfam" id="PF02152">
    <property type="entry name" value="FolB"/>
    <property type="match status" value="1"/>
</dbReference>
<evidence type="ECO:0000256" key="1">
    <source>
        <dbReference type="ARBA" id="ARBA00001353"/>
    </source>
</evidence>
<comment type="caution">
    <text evidence="8">The sequence shown here is derived from an EMBL/GenBank/DDBJ whole genome shotgun (WGS) entry which is preliminary data.</text>
</comment>
<dbReference type="InterPro" id="IPR043133">
    <property type="entry name" value="GTP-CH-I_C/QueF"/>
</dbReference>
<dbReference type="RefSeq" id="WP_067124809.1">
    <property type="nucleotide sequence ID" value="NZ_JBFACD010000017.1"/>
</dbReference>
<evidence type="ECO:0000256" key="5">
    <source>
        <dbReference type="ARBA" id="ARBA00023239"/>
    </source>
</evidence>
<comment type="similarity">
    <text evidence="3 6">Belongs to the DHNA family.</text>
</comment>
<dbReference type="NCBIfam" id="TIGR00525">
    <property type="entry name" value="folB"/>
    <property type="match status" value="1"/>
</dbReference>
<evidence type="ECO:0000256" key="3">
    <source>
        <dbReference type="ARBA" id="ARBA00005708"/>
    </source>
</evidence>
<dbReference type="GO" id="GO:0004150">
    <property type="term" value="F:dihydroneopterin aldolase activity"/>
    <property type="evidence" value="ECO:0007669"/>
    <property type="project" value="UniProtKB-UniRule"/>
</dbReference>
<evidence type="ECO:0000256" key="4">
    <source>
        <dbReference type="ARBA" id="ARBA00022909"/>
    </source>
</evidence>
<comment type="function">
    <text evidence="6">Catalyzes the conversion of 7,8-dihydroneopterin to 6-hydroxymethyl-7,8-dihydropterin.</text>
</comment>
<dbReference type="InterPro" id="IPR006157">
    <property type="entry name" value="FolB_dom"/>
</dbReference>
<comment type="catalytic activity">
    <reaction evidence="1 6">
        <text>7,8-dihydroneopterin = 6-hydroxymethyl-7,8-dihydropterin + glycolaldehyde</text>
        <dbReference type="Rhea" id="RHEA:10540"/>
        <dbReference type="ChEBI" id="CHEBI:17001"/>
        <dbReference type="ChEBI" id="CHEBI:17071"/>
        <dbReference type="ChEBI" id="CHEBI:44841"/>
        <dbReference type="EC" id="4.1.2.25"/>
    </reaction>
</comment>
<dbReference type="UniPathway" id="UPA00077">
    <property type="reaction ID" value="UER00154"/>
</dbReference>
<keyword evidence="4 6" id="KW-0289">Folate biosynthesis</keyword>
<proteinExistence type="inferred from homology"/>
<evidence type="ECO:0000313" key="9">
    <source>
        <dbReference type="Proteomes" id="UP000053127"/>
    </source>
</evidence>
<dbReference type="PANTHER" id="PTHR42844">
    <property type="entry name" value="DIHYDRONEOPTERIN ALDOLASE 1-RELATED"/>
    <property type="match status" value="1"/>
</dbReference>
<dbReference type="GO" id="GO:0046656">
    <property type="term" value="P:folic acid biosynthetic process"/>
    <property type="evidence" value="ECO:0007669"/>
    <property type="project" value="UniProtKB-UniRule"/>
</dbReference>
<dbReference type="InterPro" id="IPR006156">
    <property type="entry name" value="Dihydroneopterin_aldolase"/>
</dbReference>
<dbReference type="GO" id="GO:0046654">
    <property type="term" value="P:tetrahydrofolate biosynthetic process"/>
    <property type="evidence" value="ECO:0007669"/>
    <property type="project" value="UniProtKB-UniRule"/>
</dbReference>
<feature type="domain" description="Dihydroneopterin aldolase/epimerase" evidence="7">
    <location>
        <begin position="15"/>
        <end position="127"/>
    </location>
</feature>
<comment type="pathway">
    <text evidence="2 6">Cofactor biosynthesis; tetrahydrofolate biosynthesis; 2-amino-4-hydroxy-6-hydroxymethyl-7,8-dihydropteridine diphosphate from 7,8-dihydroneopterin triphosphate: step 3/4.</text>
</comment>
<evidence type="ECO:0000256" key="2">
    <source>
        <dbReference type="ARBA" id="ARBA00005013"/>
    </source>
</evidence>
<dbReference type="OrthoDB" id="3212934at2"/>
<dbReference type="CDD" id="cd00534">
    <property type="entry name" value="DHNA_DHNTPE"/>
    <property type="match status" value="1"/>
</dbReference>
<dbReference type="SMART" id="SM00905">
    <property type="entry name" value="FolB"/>
    <property type="match status" value="1"/>
</dbReference>
<dbReference type="GO" id="GO:0005737">
    <property type="term" value="C:cytoplasm"/>
    <property type="evidence" value="ECO:0007669"/>
    <property type="project" value="TreeGrafter"/>
</dbReference>
<protein>
    <recommendedName>
        <fullName evidence="6">7,8-dihydroneopterin aldolase</fullName>
        <ecNumber evidence="6">4.1.2.25</ecNumber>
    </recommendedName>
</protein>
<keyword evidence="5 6" id="KW-0456">Lyase</keyword>
<dbReference type="EC" id="4.1.2.25" evidence="6"/>
<evidence type="ECO:0000259" key="7">
    <source>
        <dbReference type="SMART" id="SM00905"/>
    </source>
</evidence>
<dbReference type="Gene3D" id="3.30.1130.10">
    <property type="match status" value="1"/>
</dbReference>
<gene>
    <name evidence="8" type="ORF">AQI95_19610</name>
</gene>
<dbReference type="Proteomes" id="UP000053127">
    <property type="component" value="Unassembled WGS sequence"/>
</dbReference>
<dbReference type="EMBL" id="LMWN01000027">
    <property type="protein sequence ID" value="KUN04549.1"/>
    <property type="molecule type" value="Genomic_DNA"/>
</dbReference>
<dbReference type="PANTHER" id="PTHR42844:SF1">
    <property type="entry name" value="DIHYDRONEOPTERIN ALDOLASE 1-RELATED"/>
    <property type="match status" value="1"/>
</dbReference>
<evidence type="ECO:0000256" key="6">
    <source>
        <dbReference type="RuleBase" id="RU362079"/>
    </source>
</evidence>
<dbReference type="NCBIfam" id="TIGR00526">
    <property type="entry name" value="folB_dom"/>
    <property type="match status" value="1"/>
</dbReference>
<keyword evidence="9" id="KW-1185">Reference proteome</keyword>
<accession>A0A101P438</accession>
<dbReference type="SUPFAM" id="SSF55620">
    <property type="entry name" value="Tetrahydrobiopterin biosynthesis enzymes-like"/>
    <property type="match status" value="1"/>
</dbReference>
<organism evidence="8 9">
    <name type="scientific">Streptomyces yokosukanensis</name>
    <dbReference type="NCBI Taxonomy" id="67386"/>
    <lineage>
        <taxon>Bacteria</taxon>
        <taxon>Bacillati</taxon>
        <taxon>Actinomycetota</taxon>
        <taxon>Actinomycetes</taxon>
        <taxon>Kitasatosporales</taxon>
        <taxon>Streptomycetaceae</taxon>
        <taxon>Streptomyces</taxon>
    </lineage>
</organism>
<reference evidence="8 9" key="1">
    <citation type="submission" date="2015-10" db="EMBL/GenBank/DDBJ databases">
        <title>Draft genome sequence of Streptomyces yokosukanensis DSM 40224, type strain for the species Streptomyces yokosukanensis.</title>
        <authorList>
            <person name="Ruckert C."/>
            <person name="Winkler A."/>
            <person name="Kalinowski J."/>
            <person name="Kampfer P."/>
            <person name="Glaeser S."/>
        </authorList>
    </citation>
    <scope>NUCLEOTIDE SEQUENCE [LARGE SCALE GENOMIC DNA]</scope>
    <source>
        <strain evidence="8 9">DSM 40224</strain>
    </source>
</reference>
<dbReference type="STRING" id="67386.AQI95_19610"/>
<evidence type="ECO:0000313" key="8">
    <source>
        <dbReference type="EMBL" id="KUN04549.1"/>
    </source>
</evidence>